<dbReference type="RefSeq" id="WP_277938097.1">
    <property type="nucleotide sequence ID" value="NZ_CP096246.1"/>
</dbReference>
<name>A0AAX3SWC3_SPICI</name>
<reference evidence="1 2" key="1">
    <citation type="submission" date="2022-04" db="EMBL/GenBank/DDBJ databases">
        <title>Whole genome of Spiroplasma citri.</title>
        <authorList>
            <person name="Khanchezar A."/>
            <person name="Izadpanah K."/>
            <person name="Taghavi M."/>
            <person name="Ghorbani A."/>
            <person name="Beven L."/>
        </authorList>
    </citation>
    <scope>NUCLEOTIDE SEQUENCE [LARGE SCALE GENOMIC DNA]</scope>
    <source>
        <strain evidence="1 2">D4</strain>
    </source>
</reference>
<evidence type="ECO:0000313" key="2">
    <source>
        <dbReference type="Proteomes" id="UP001214629"/>
    </source>
</evidence>
<organism evidence="1 2">
    <name type="scientific">Spiroplasma citri</name>
    <dbReference type="NCBI Taxonomy" id="2133"/>
    <lineage>
        <taxon>Bacteria</taxon>
        <taxon>Bacillati</taxon>
        <taxon>Mycoplasmatota</taxon>
        <taxon>Mollicutes</taxon>
        <taxon>Entomoplasmatales</taxon>
        <taxon>Spiroplasmataceae</taxon>
        <taxon>Spiroplasma</taxon>
    </lineage>
</organism>
<accession>A0AAX3SWC3</accession>
<keyword evidence="2" id="KW-1185">Reference proteome</keyword>
<dbReference type="GO" id="GO:0003676">
    <property type="term" value="F:nucleic acid binding"/>
    <property type="evidence" value="ECO:0007669"/>
    <property type="project" value="InterPro"/>
</dbReference>
<dbReference type="Proteomes" id="UP001214629">
    <property type="component" value="Chromosome"/>
</dbReference>
<proteinExistence type="predicted"/>
<protein>
    <submittedName>
        <fullName evidence="1">Uncharacterized protein</fullName>
    </submittedName>
</protein>
<dbReference type="Gene3D" id="3.30.420.10">
    <property type="entry name" value="Ribonuclease H-like superfamily/Ribonuclease H"/>
    <property type="match status" value="1"/>
</dbReference>
<dbReference type="InterPro" id="IPR036397">
    <property type="entry name" value="RNaseH_sf"/>
</dbReference>
<evidence type="ECO:0000313" key="1">
    <source>
        <dbReference type="EMBL" id="WFG95546.1"/>
    </source>
</evidence>
<dbReference type="AlphaFoldDB" id="A0AAX3SWC3"/>
<dbReference type="EMBL" id="CP096246">
    <property type="protein sequence ID" value="WFG95546.1"/>
    <property type="molecule type" value="Genomic_DNA"/>
</dbReference>
<sequence length="159" mass="19324">MYEIEFGEKFPMCFKTLYKYIYLGLFNMDKKYLYFKWKKRKTKNSTDNRGKLSNYRTIEEAKHDRYEFGWFQMDCIVGADHKSAVLTFTEELTKFTIAEKLREQTAEEVVKAIKNIFVRFLELGFAHFNKKQHILFEKYLKPFGLNQLLQYENFRVELD</sequence>
<gene>
    <name evidence="1" type="ORF">M0C40_05470</name>
</gene>